<gene>
    <name evidence="2" type="ORF">AQ619_10325</name>
</gene>
<evidence type="ECO:0000313" key="2">
    <source>
        <dbReference type="EMBL" id="ALL13707.1"/>
    </source>
</evidence>
<keyword evidence="1" id="KW-0812">Transmembrane</keyword>
<dbReference type="KEGG" id="chq:AQ619_10325"/>
<name>A0A0P0P0D6_9CAUL</name>
<sequence>MTTTGMAKIQKDSVGLQQLFGWLFGIGVFLVFSEIAYGPLKAVVLSVGANERSEALRHVGEATLAALPVLALLGAVWQARCLFKSFAGGQVLSVEAGKALTRLGDWLVASTILWFIFGDGGNSASQAFGQNLGVSVVLGCVGIAIRLFGRVIDLAAAVKDDRDQIKTDYDQIV</sequence>
<protein>
    <recommendedName>
        <fullName evidence="4">DUF2975 domain-containing protein</fullName>
    </recommendedName>
</protein>
<dbReference type="OrthoDB" id="7210965at2"/>
<dbReference type="EMBL" id="CP013002">
    <property type="protein sequence ID" value="ALL13707.1"/>
    <property type="molecule type" value="Genomic_DNA"/>
</dbReference>
<evidence type="ECO:0000256" key="1">
    <source>
        <dbReference type="SAM" id="Phobius"/>
    </source>
</evidence>
<feature type="transmembrane region" description="Helical" evidence="1">
    <location>
        <begin position="129"/>
        <end position="149"/>
    </location>
</feature>
<dbReference type="RefSeq" id="WP_062146991.1">
    <property type="nucleotide sequence ID" value="NZ_CP013002.1"/>
</dbReference>
<feature type="transmembrane region" description="Helical" evidence="1">
    <location>
        <begin position="60"/>
        <end position="79"/>
    </location>
</feature>
<feature type="transmembrane region" description="Helical" evidence="1">
    <location>
        <begin position="99"/>
        <end position="117"/>
    </location>
</feature>
<dbReference type="Proteomes" id="UP000056905">
    <property type="component" value="Chromosome"/>
</dbReference>
<evidence type="ECO:0000313" key="3">
    <source>
        <dbReference type="Proteomes" id="UP000056905"/>
    </source>
</evidence>
<keyword evidence="3" id="KW-1185">Reference proteome</keyword>
<dbReference type="STRING" id="69395.AQ619_10325"/>
<reference evidence="2 3" key="1">
    <citation type="submission" date="2015-10" db="EMBL/GenBank/DDBJ databases">
        <title>Conservation of the essential genome among Caulobacter and Brevundimonas species.</title>
        <authorList>
            <person name="Scott D."/>
            <person name="Ely B."/>
        </authorList>
    </citation>
    <scope>NUCLEOTIDE SEQUENCE [LARGE SCALE GENOMIC DNA]</scope>
    <source>
        <strain evidence="2 3">CB4</strain>
    </source>
</reference>
<keyword evidence="1" id="KW-1133">Transmembrane helix</keyword>
<proteinExistence type="predicted"/>
<feature type="transmembrane region" description="Helical" evidence="1">
    <location>
        <begin position="20"/>
        <end position="40"/>
    </location>
</feature>
<organism evidence="2 3">
    <name type="scientific">Caulobacter henricii</name>
    <dbReference type="NCBI Taxonomy" id="69395"/>
    <lineage>
        <taxon>Bacteria</taxon>
        <taxon>Pseudomonadati</taxon>
        <taxon>Pseudomonadota</taxon>
        <taxon>Alphaproteobacteria</taxon>
        <taxon>Caulobacterales</taxon>
        <taxon>Caulobacteraceae</taxon>
        <taxon>Caulobacter</taxon>
    </lineage>
</organism>
<dbReference type="AlphaFoldDB" id="A0A0P0P0D6"/>
<evidence type="ECO:0008006" key="4">
    <source>
        <dbReference type="Google" id="ProtNLM"/>
    </source>
</evidence>
<keyword evidence="1" id="KW-0472">Membrane</keyword>
<accession>A0A0P0P0D6</accession>